<evidence type="ECO:0000313" key="2">
    <source>
        <dbReference type="Proteomes" id="UP000199600"/>
    </source>
</evidence>
<proteinExistence type="predicted"/>
<keyword evidence="2" id="KW-1185">Reference proteome</keyword>
<dbReference type="Proteomes" id="UP000199600">
    <property type="component" value="Unassembled WGS sequence"/>
</dbReference>
<reference evidence="1 2" key="1">
    <citation type="submission" date="2016-06" db="EMBL/GenBank/DDBJ databases">
        <authorList>
            <person name="Kjaerup R.B."/>
            <person name="Dalgaard T.S."/>
            <person name="Juul-Madsen H.R."/>
        </authorList>
    </citation>
    <scope>NUCLEOTIDE SEQUENCE [LARGE SCALE GENOMIC DNA]</scope>
    <source>
        <strain evidence="1">2</strain>
    </source>
</reference>
<name>A0A1A8Y169_9RHOO</name>
<gene>
    <name evidence="1" type="ORF">PROAA_770001</name>
</gene>
<evidence type="ECO:0000313" key="1">
    <source>
        <dbReference type="EMBL" id="SBT10879.1"/>
    </source>
</evidence>
<organism evidence="1 2">
    <name type="scientific">Candidatus Propionivibrio aalborgensis</name>
    <dbReference type="NCBI Taxonomy" id="1860101"/>
    <lineage>
        <taxon>Bacteria</taxon>
        <taxon>Pseudomonadati</taxon>
        <taxon>Pseudomonadota</taxon>
        <taxon>Betaproteobacteria</taxon>
        <taxon>Rhodocyclales</taxon>
        <taxon>Rhodocyclaceae</taxon>
        <taxon>Propionivibrio</taxon>
    </lineage>
</organism>
<sequence length="133" mass="14772">MAKLASRATPLLRSTTSTAWPSRTRYQAVVSPAIPAPSTVMCMVARILSLSICRTMLLALFGRWQNFGGRHIRILAYSMSALRSNDVSVLSATSSHPRLGPTVVIEAYWEYAYALFVYPSNDYMQPSEGEPIR</sequence>
<dbReference type="EMBL" id="FLQY01000381">
    <property type="protein sequence ID" value="SBT10879.1"/>
    <property type="molecule type" value="Genomic_DNA"/>
</dbReference>
<dbReference type="AlphaFoldDB" id="A0A1A8Y169"/>
<accession>A0A1A8Y169</accession>
<protein>
    <submittedName>
        <fullName evidence="1">Uncharacterized protein</fullName>
    </submittedName>
</protein>